<protein>
    <submittedName>
        <fullName evidence="2">DUF6101 family protein</fullName>
    </submittedName>
</protein>
<evidence type="ECO:0000313" key="2">
    <source>
        <dbReference type="EMBL" id="MFC5419130.1"/>
    </source>
</evidence>
<keyword evidence="3" id="KW-1185">Reference proteome</keyword>
<evidence type="ECO:0000313" key="3">
    <source>
        <dbReference type="Proteomes" id="UP001596053"/>
    </source>
</evidence>
<organism evidence="2 3">
    <name type="scientific">Bosea eneae</name>
    <dbReference type="NCBI Taxonomy" id="151454"/>
    <lineage>
        <taxon>Bacteria</taxon>
        <taxon>Pseudomonadati</taxon>
        <taxon>Pseudomonadota</taxon>
        <taxon>Alphaproteobacteria</taxon>
        <taxon>Hyphomicrobiales</taxon>
        <taxon>Boseaceae</taxon>
        <taxon>Bosea</taxon>
    </lineage>
</organism>
<dbReference type="Proteomes" id="UP001596053">
    <property type="component" value="Unassembled WGS sequence"/>
</dbReference>
<name>A0ABW0IQ73_9HYPH</name>
<dbReference type="EMBL" id="JBHSLW010000008">
    <property type="protein sequence ID" value="MFC5419130.1"/>
    <property type="molecule type" value="Genomic_DNA"/>
</dbReference>
<accession>A0ABW0IQ73</accession>
<feature type="region of interest" description="Disordered" evidence="1">
    <location>
        <begin position="1"/>
        <end position="44"/>
    </location>
</feature>
<gene>
    <name evidence="2" type="ORF">ACFPOB_06075</name>
</gene>
<reference evidence="3" key="1">
    <citation type="journal article" date="2019" name="Int. J. Syst. Evol. Microbiol.">
        <title>The Global Catalogue of Microorganisms (GCM) 10K type strain sequencing project: providing services to taxonomists for standard genome sequencing and annotation.</title>
        <authorList>
            <consortium name="The Broad Institute Genomics Platform"/>
            <consortium name="The Broad Institute Genome Sequencing Center for Infectious Disease"/>
            <person name="Wu L."/>
            <person name="Ma J."/>
        </authorList>
    </citation>
    <scope>NUCLEOTIDE SEQUENCE [LARGE SCALE GENOMIC DNA]</scope>
    <source>
        <strain evidence="3">NCAIM B.01391</strain>
    </source>
</reference>
<evidence type="ECO:0000256" key="1">
    <source>
        <dbReference type="SAM" id="MobiDB-lite"/>
    </source>
</evidence>
<dbReference type="RefSeq" id="WP_377796713.1">
    <property type="nucleotide sequence ID" value="NZ_JBHSLW010000008.1"/>
</dbReference>
<dbReference type="InterPro" id="IPR046083">
    <property type="entry name" value="DUF6101"/>
</dbReference>
<proteinExistence type="predicted"/>
<dbReference type="Pfam" id="PF19596">
    <property type="entry name" value="DUF6101"/>
    <property type="match status" value="1"/>
</dbReference>
<feature type="compositionally biased region" description="Low complexity" evidence="1">
    <location>
        <begin position="24"/>
        <end position="40"/>
    </location>
</feature>
<sequence length="175" mass="18431">MASVTPAAGEVGCAPSFPGSAHNQSGQPSQPAPAPQQSDGPRIERVGPVRILRGGSGWRGIALRLAGAAIADDDRFQLALTAGDGRSVVVAVLDQDDAIAVWRDAGRVSGLPLLLETSDGAITEPYPQVGRVALGAIRIRRRHALLAGRRPRFLTRRKTGRLPERPVVIKGEVLS</sequence>
<comment type="caution">
    <text evidence="2">The sequence shown here is derived from an EMBL/GenBank/DDBJ whole genome shotgun (WGS) entry which is preliminary data.</text>
</comment>